<dbReference type="Proteomes" id="UP001152795">
    <property type="component" value="Unassembled WGS sequence"/>
</dbReference>
<dbReference type="GO" id="GO:0042981">
    <property type="term" value="P:regulation of apoptotic process"/>
    <property type="evidence" value="ECO:0007669"/>
    <property type="project" value="InterPro"/>
</dbReference>
<name>A0A6S7KNT5_PARCT</name>
<dbReference type="AlphaFoldDB" id="A0A6S7KNT5"/>
<evidence type="ECO:0000256" key="1">
    <source>
        <dbReference type="ARBA" id="ARBA00022703"/>
    </source>
</evidence>
<dbReference type="Pfam" id="PF01335">
    <property type="entry name" value="DED"/>
    <property type="match status" value="1"/>
</dbReference>
<dbReference type="PANTHER" id="PTHR48169:SF7">
    <property type="entry name" value="CASPASE 10"/>
    <property type="match status" value="1"/>
</dbReference>
<dbReference type="Gene3D" id="1.10.533.10">
    <property type="entry name" value="Death Domain, Fas"/>
    <property type="match status" value="1"/>
</dbReference>
<dbReference type="InterPro" id="IPR001875">
    <property type="entry name" value="DED_dom"/>
</dbReference>
<evidence type="ECO:0000313" key="2">
    <source>
        <dbReference type="EMBL" id="CAB4044634.1"/>
    </source>
</evidence>
<reference evidence="2" key="1">
    <citation type="submission" date="2020-04" db="EMBL/GenBank/DDBJ databases">
        <authorList>
            <person name="Alioto T."/>
            <person name="Alioto T."/>
            <person name="Gomez Garrido J."/>
        </authorList>
    </citation>
    <scope>NUCLEOTIDE SEQUENCE</scope>
    <source>
        <strain evidence="2">A484AB</strain>
    </source>
</reference>
<dbReference type="CDD" id="cd00045">
    <property type="entry name" value="DED"/>
    <property type="match status" value="1"/>
</dbReference>
<dbReference type="OrthoDB" id="5989976at2759"/>
<keyword evidence="1" id="KW-0053">Apoptosis</keyword>
<accession>A0A6S7KNT5</accession>
<dbReference type="SUPFAM" id="SSF47986">
    <property type="entry name" value="DEATH domain"/>
    <property type="match status" value="1"/>
</dbReference>
<protein>
    <submittedName>
        <fullName evidence="2">Uncharacterized protein</fullName>
    </submittedName>
</protein>
<evidence type="ECO:0000313" key="3">
    <source>
        <dbReference type="Proteomes" id="UP001152795"/>
    </source>
</evidence>
<dbReference type="PROSITE" id="PS50168">
    <property type="entry name" value="DED"/>
    <property type="match status" value="1"/>
</dbReference>
<proteinExistence type="predicted"/>
<organism evidence="2 3">
    <name type="scientific">Paramuricea clavata</name>
    <name type="common">Red gorgonian</name>
    <name type="synonym">Violescent sea-whip</name>
    <dbReference type="NCBI Taxonomy" id="317549"/>
    <lineage>
        <taxon>Eukaryota</taxon>
        <taxon>Metazoa</taxon>
        <taxon>Cnidaria</taxon>
        <taxon>Anthozoa</taxon>
        <taxon>Octocorallia</taxon>
        <taxon>Malacalcyonacea</taxon>
        <taxon>Plexauridae</taxon>
        <taxon>Paramuricea</taxon>
    </lineage>
</organism>
<dbReference type="EMBL" id="CACRXK020035647">
    <property type="protein sequence ID" value="CAB4044634.1"/>
    <property type="molecule type" value="Genomic_DNA"/>
</dbReference>
<comment type="caution">
    <text evidence="2">The sequence shown here is derived from an EMBL/GenBank/DDBJ whole genome shotgun (WGS) entry which is preliminary data.</text>
</comment>
<dbReference type="InterPro" id="IPR011029">
    <property type="entry name" value="DEATH-like_dom_sf"/>
</dbReference>
<dbReference type="GO" id="GO:0006915">
    <property type="term" value="P:apoptotic process"/>
    <property type="evidence" value="ECO:0007669"/>
    <property type="project" value="UniProtKB-KW"/>
</dbReference>
<dbReference type="PANTHER" id="PTHR48169">
    <property type="entry name" value="DED DOMAIN-CONTAINING PROTEIN"/>
    <property type="match status" value="1"/>
</dbReference>
<sequence length="393" mass="43180">MPDIDVVTPQISVPTPKSHIFNGFLIDLGRMFKKDDLNELKFALDDAIPEGDMEKLAEPIDVFKALKRLGLLGPAKLDVLRGYLEVIDRPNMIKKLDEYEDADTKFPLKPRSDNRLEKGGYSVAIKGGRHFETSQGEFVEIRSGSHYGLNVVNQNNQKCIINVQIDGYEMFPSGFILSPKGEFTFERPSRIAKKFKFFAIRDAPTESGINKWRQDINGLIKITFTPEKADMKITCVVSGSGTQTISCSAGVTDTEFLQMVSELFDNAVVTVIINKWKPLGKRGAKLIDYGIHDGSRVDVNVGGIGGVFYTGLGSSIKKNASPKKNVEWRAGATTLEDDSDQKFGSGNSFPTDPSLAVTLNLRLVARENEIPLPSTGNATPLANATLIPPPVQN</sequence>
<gene>
    <name evidence="2" type="ORF">PACLA_8A020363</name>
</gene>
<keyword evidence="3" id="KW-1185">Reference proteome</keyword>